<gene>
    <name evidence="3" type="ORF">R5R35_009522</name>
</gene>
<comment type="caution">
    <text evidence="3">The sequence shown here is derived from an EMBL/GenBank/DDBJ whole genome shotgun (WGS) entry which is preliminary data.</text>
</comment>
<dbReference type="InterPro" id="IPR036291">
    <property type="entry name" value="NAD(P)-bd_dom_sf"/>
</dbReference>
<keyword evidence="4" id="KW-1185">Reference proteome</keyword>
<dbReference type="PROSITE" id="PS00061">
    <property type="entry name" value="ADH_SHORT"/>
    <property type="match status" value="1"/>
</dbReference>
<dbReference type="EMBL" id="JAZDUA010000207">
    <property type="protein sequence ID" value="KAK7864259.1"/>
    <property type="molecule type" value="Genomic_DNA"/>
</dbReference>
<dbReference type="InterPro" id="IPR002347">
    <property type="entry name" value="SDR_fam"/>
</dbReference>
<evidence type="ECO:0000313" key="3">
    <source>
        <dbReference type="EMBL" id="KAK7864259.1"/>
    </source>
</evidence>
<dbReference type="PANTHER" id="PTHR43115">
    <property type="entry name" value="DEHYDROGENASE/REDUCTASE SDR FAMILY MEMBER 11"/>
    <property type="match status" value="1"/>
</dbReference>
<evidence type="ECO:0000256" key="2">
    <source>
        <dbReference type="ARBA" id="ARBA00023002"/>
    </source>
</evidence>
<dbReference type="GO" id="GO:0016491">
    <property type="term" value="F:oxidoreductase activity"/>
    <property type="evidence" value="ECO:0007669"/>
    <property type="project" value="UniProtKB-KW"/>
</dbReference>
<dbReference type="SUPFAM" id="SSF51735">
    <property type="entry name" value="NAD(P)-binding Rossmann-fold domains"/>
    <property type="match status" value="1"/>
</dbReference>
<name>A0AAN9VG39_9ORTH</name>
<comment type="similarity">
    <text evidence="1">Belongs to the short-chain dehydrogenases/reductases (SDR) family.</text>
</comment>
<dbReference type="PANTHER" id="PTHR43115:SF4">
    <property type="entry name" value="DEHYDROGENASE_REDUCTASE SDR FAMILY MEMBER 11"/>
    <property type="match status" value="1"/>
</dbReference>
<dbReference type="AlphaFoldDB" id="A0AAN9VG39"/>
<reference evidence="3 4" key="1">
    <citation type="submission" date="2024-03" db="EMBL/GenBank/DDBJ databases">
        <title>The genome assembly and annotation of the cricket Gryllus longicercus Weissman &amp; Gray.</title>
        <authorList>
            <person name="Szrajer S."/>
            <person name="Gray D."/>
            <person name="Ylla G."/>
        </authorList>
    </citation>
    <scope>NUCLEOTIDE SEQUENCE [LARGE SCALE GENOMIC DNA]</scope>
    <source>
        <strain evidence="3">DAG 2021-001</strain>
        <tissue evidence="3">Whole body minus gut</tissue>
    </source>
</reference>
<dbReference type="Pfam" id="PF00106">
    <property type="entry name" value="adh_short"/>
    <property type="match status" value="1"/>
</dbReference>
<dbReference type="InterPro" id="IPR020904">
    <property type="entry name" value="Sc_DH/Rdtase_CS"/>
</dbReference>
<sequence>MKARGVDDGHIIHIGSLAGHVYPNMHEIQMYAATKHAVRVLTEGLRRELVSSGSKIRVSAVSPGVVRTEFASQLPSRGGAAWWRQPHLFAEDVADAALYALRCPPHVQIHDILMWPIS</sequence>
<evidence type="ECO:0000313" key="4">
    <source>
        <dbReference type="Proteomes" id="UP001378592"/>
    </source>
</evidence>
<dbReference type="Proteomes" id="UP001378592">
    <property type="component" value="Unassembled WGS sequence"/>
</dbReference>
<dbReference type="Gene3D" id="3.40.50.720">
    <property type="entry name" value="NAD(P)-binding Rossmann-like Domain"/>
    <property type="match status" value="1"/>
</dbReference>
<proteinExistence type="inferred from homology"/>
<dbReference type="PRINTS" id="PR00081">
    <property type="entry name" value="GDHRDH"/>
</dbReference>
<protein>
    <recommendedName>
        <fullName evidence="5">Short-chain dehydrogenase</fullName>
    </recommendedName>
</protein>
<keyword evidence="2" id="KW-0560">Oxidoreductase</keyword>
<evidence type="ECO:0008006" key="5">
    <source>
        <dbReference type="Google" id="ProtNLM"/>
    </source>
</evidence>
<organism evidence="3 4">
    <name type="scientific">Gryllus longicercus</name>
    <dbReference type="NCBI Taxonomy" id="2509291"/>
    <lineage>
        <taxon>Eukaryota</taxon>
        <taxon>Metazoa</taxon>
        <taxon>Ecdysozoa</taxon>
        <taxon>Arthropoda</taxon>
        <taxon>Hexapoda</taxon>
        <taxon>Insecta</taxon>
        <taxon>Pterygota</taxon>
        <taxon>Neoptera</taxon>
        <taxon>Polyneoptera</taxon>
        <taxon>Orthoptera</taxon>
        <taxon>Ensifera</taxon>
        <taxon>Gryllidea</taxon>
        <taxon>Grylloidea</taxon>
        <taxon>Gryllidae</taxon>
        <taxon>Gryllinae</taxon>
        <taxon>Gryllus</taxon>
    </lineage>
</organism>
<accession>A0AAN9VG39</accession>
<evidence type="ECO:0000256" key="1">
    <source>
        <dbReference type="ARBA" id="ARBA00006484"/>
    </source>
</evidence>